<feature type="transmembrane region" description="Helical" evidence="8">
    <location>
        <begin position="302"/>
        <end position="325"/>
    </location>
</feature>
<feature type="transmembrane region" description="Helical" evidence="8">
    <location>
        <begin position="963"/>
        <end position="989"/>
    </location>
</feature>
<name>A0A3A1U2R3_9MICO</name>
<proteinExistence type="inferred from homology"/>
<dbReference type="PANTHER" id="PTHR30572">
    <property type="entry name" value="MEMBRANE COMPONENT OF TRANSPORTER-RELATED"/>
    <property type="match status" value="1"/>
</dbReference>
<dbReference type="InterPro" id="IPR050250">
    <property type="entry name" value="Macrolide_Exporter_MacB"/>
</dbReference>
<evidence type="ECO:0000256" key="3">
    <source>
        <dbReference type="ARBA" id="ARBA00022692"/>
    </source>
</evidence>
<evidence type="ECO:0000256" key="5">
    <source>
        <dbReference type="ARBA" id="ARBA00023136"/>
    </source>
</evidence>
<evidence type="ECO:0000256" key="8">
    <source>
        <dbReference type="SAM" id="Phobius"/>
    </source>
</evidence>
<dbReference type="PANTHER" id="PTHR30572:SF4">
    <property type="entry name" value="ABC TRANSPORTER PERMEASE YTRF"/>
    <property type="match status" value="1"/>
</dbReference>
<dbReference type="AlphaFoldDB" id="A0A3A1U2R3"/>
<dbReference type="Proteomes" id="UP000265742">
    <property type="component" value="Unassembled WGS sequence"/>
</dbReference>
<feature type="transmembrane region" description="Helical" evidence="8">
    <location>
        <begin position="510"/>
        <end position="529"/>
    </location>
</feature>
<evidence type="ECO:0000256" key="2">
    <source>
        <dbReference type="ARBA" id="ARBA00022475"/>
    </source>
</evidence>
<dbReference type="Pfam" id="PF02687">
    <property type="entry name" value="FtsX"/>
    <property type="match status" value="2"/>
</dbReference>
<feature type="domain" description="ABC3 transporter permease C-terminal" evidence="9">
    <location>
        <begin position="921"/>
        <end position="1039"/>
    </location>
</feature>
<evidence type="ECO:0000256" key="6">
    <source>
        <dbReference type="ARBA" id="ARBA00038076"/>
    </source>
</evidence>
<sequence>MASWTAFVARRGARQHRSLVLLVLLVQIAAVALAAAFPALLAEAEQSGVRRSLTTTDGTAVTIIADRPTGSVQRTVRGAVRAVDRLLGDAARSSAPAVSSSSVLGEGAGPRARVHPYLGEVPAGSIRITSGAWPAAPSDDDAVPVAVPRAGAAALGASIGSTIPLELQGVTVRARVAALYDAVDRDGTTWSADLLSGAGEDPAHVDPRKPYGALIDVVGPLVAAPGALDRTGVRPSRVTSSFTPDFARTTVPGLESLAERMRSIDQIVAVDAGSAAESATAQTRVDDAVAGVLAQLRITRTVAAVAGLLLVVLAVAVLAQAALLLDAARTDERALLAARGATRAQLVGLAAWEAVAGAVVALVLGVPLGALLACAVRGAPALPVAGSWTAGAAIALVAVTVRLLPRLRPAERAPGRRPRASGLLRTGADLVLVVLAAVLGWQLVVRRVDPTAGVDPVVVAAPAALVLAGALVALRLIPLAGRLGELLAARARGAATGLAGWEVSRRSARAAAAVLLVVLAVSSAAFGAISEATWVRSQTDQAALAVGAPVRVPADPAAAAAQGALLAADGSGPPQPSLRRPADVAAAGQTGADATEPLTDATVLGLTPAARAMLDRGRLREAGGAAIARLRDRGAATTGVALPARAGTLRAVVRAGDAASPIPGAVVEVRAVLDGPDDLLTTAPLGTVPVDGRDHALRGRTPAAGLRLVGLQLHLLVADPTRYRGNDPGLLRLRVLRVDAGGAVLRIPSGWTAITATGDADRGYDLPLDADLLQNPVTAAVVGWKPVQGVRSVWTRSLAAPTQATPGGRYALVLAGVLVPCEVVGVVPRAAGSGAAPASAPDASVAVVDQRTLTQFLVQSGDAEPLTDQWWVDVPPAQASAYLAAHRRSGGAGADGAVPLAERLTEGPLRVATTQALHLLLLGAAALGLVGLGVDVVASLAARRREMAQLRAIGLRRSALERLLALETTTRVAFGALLGTALGVLLGSLAAPALVVGPDGGRPVPSPVVVVPVLALAGSAAGAVVAAALIALAVVRTYRGLDPARILREGDG</sequence>
<comment type="subcellular location">
    <subcellularLocation>
        <location evidence="1">Cell membrane</location>
        <topology evidence="1">Multi-pass membrane protein</topology>
    </subcellularLocation>
</comment>
<gene>
    <name evidence="10" type="ORF">D1781_11740</name>
</gene>
<dbReference type="GO" id="GO:0022857">
    <property type="term" value="F:transmembrane transporter activity"/>
    <property type="evidence" value="ECO:0007669"/>
    <property type="project" value="TreeGrafter"/>
</dbReference>
<dbReference type="EMBL" id="QXTG01000002">
    <property type="protein sequence ID" value="RIX28147.1"/>
    <property type="molecule type" value="Genomic_DNA"/>
</dbReference>
<evidence type="ECO:0000256" key="7">
    <source>
        <dbReference type="SAM" id="MobiDB-lite"/>
    </source>
</evidence>
<accession>A0A3A1U2R3</accession>
<keyword evidence="3 8" id="KW-0812">Transmembrane</keyword>
<protein>
    <submittedName>
        <fullName evidence="10">ABC transporter permease</fullName>
    </submittedName>
</protein>
<evidence type="ECO:0000256" key="1">
    <source>
        <dbReference type="ARBA" id="ARBA00004651"/>
    </source>
</evidence>
<feature type="transmembrane region" description="Helical" evidence="8">
    <location>
        <begin position="457"/>
        <end position="477"/>
    </location>
</feature>
<reference evidence="11" key="1">
    <citation type="submission" date="2018-09" db="EMBL/GenBank/DDBJ databases">
        <authorList>
            <person name="Kim I."/>
        </authorList>
    </citation>
    <scope>NUCLEOTIDE SEQUENCE [LARGE SCALE GENOMIC DNA]</scope>
    <source>
        <strain evidence="11">DD4a</strain>
    </source>
</reference>
<feature type="transmembrane region" description="Helical" evidence="8">
    <location>
        <begin position="426"/>
        <end position="445"/>
    </location>
</feature>
<feature type="region of interest" description="Disordered" evidence="7">
    <location>
        <begin position="569"/>
        <end position="593"/>
    </location>
</feature>
<feature type="transmembrane region" description="Helical" evidence="8">
    <location>
        <begin position="346"/>
        <end position="373"/>
    </location>
</feature>
<dbReference type="GO" id="GO:0005886">
    <property type="term" value="C:plasma membrane"/>
    <property type="evidence" value="ECO:0007669"/>
    <property type="project" value="UniProtKB-SubCell"/>
</dbReference>
<evidence type="ECO:0000256" key="4">
    <source>
        <dbReference type="ARBA" id="ARBA00022989"/>
    </source>
</evidence>
<feature type="domain" description="ABC3 transporter permease C-terminal" evidence="9">
    <location>
        <begin position="305"/>
        <end position="408"/>
    </location>
</feature>
<evidence type="ECO:0000259" key="9">
    <source>
        <dbReference type="Pfam" id="PF02687"/>
    </source>
</evidence>
<feature type="transmembrane region" description="Helical" evidence="8">
    <location>
        <begin position="1009"/>
        <end position="1035"/>
    </location>
</feature>
<feature type="transmembrane region" description="Helical" evidence="8">
    <location>
        <begin position="385"/>
        <end position="405"/>
    </location>
</feature>
<evidence type="ECO:0000313" key="11">
    <source>
        <dbReference type="Proteomes" id="UP000265742"/>
    </source>
</evidence>
<dbReference type="OrthoDB" id="5101691at2"/>
<dbReference type="InterPro" id="IPR003838">
    <property type="entry name" value="ABC3_permease_C"/>
</dbReference>
<comment type="caution">
    <text evidence="10">The sequence shown here is derived from an EMBL/GenBank/DDBJ whole genome shotgun (WGS) entry which is preliminary data.</text>
</comment>
<keyword evidence="4 8" id="KW-1133">Transmembrane helix</keyword>
<feature type="transmembrane region" description="Helical" evidence="8">
    <location>
        <begin position="919"/>
        <end position="942"/>
    </location>
</feature>
<dbReference type="RefSeq" id="WP_119482457.1">
    <property type="nucleotide sequence ID" value="NZ_QXTG01000002.1"/>
</dbReference>
<organism evidence="10 11">
    <name type="scientific">Amnibacterium setariae</name>
    <dbReference type="NCBI Taxonomy" id="2306585"/>
    <lineage>
        <taxon>Bacteria</taxon>
        <taxon>Bacillati</taxon>
        <taxon>Actinomycetota</taxon>
        <taxon>Actinomycetes</taxon>
        <taxon>Micrococcales</taxon>
        <taxon>Microbacteriaceae</taxon>
        <taxon>Amnibacterium</taxon>
    </lineage>
</organism>
<keyword evidence="11" id="KW-1185">Reference proteome</keyword>
<evidence type="ECO:0000313" key="10">
    <source>
        <dbReference type="EMBL" id="RIX28147.1"/>
    </source>
</evidence>
<keyword evidence="5 8" id="KW-0472">Membrane</keyword>
<keyword evidence="2" id="KW-1003">Cell membrane</keyword>
<comment type="similarity">
    <text evidence="6">Belongs to the ABC-4 integral membrane protein family.</text>
</comment>